<dbReference type="OrthoDB" id="5289073at2"/>
<evidence type="ECO:0000313" key="1">
    <source>
        <dbReference type="EMBL" id="VEI01878.1"/>
    </source>
</evidence>
<dbReference type="STRING" id="1122997.GCA_000425285_02023"/>
<dbReference type="RefSeq" id="WP_028703483.1">
    <property type="nucleotide sequence ID" value="NZ_LR134473.1"/>
</dbReference>
<proteinExistence type="predicted"/>
<dbReference type="SUPFAM" id="SSF54001">
    <property type="entry name" value="Cysteine proteinases"/>
    <property type="match status" value="1"/>
</dbReference>
<dbReference type="Proteomes" id="UP000277858">
    <property type="component" value="Chromosome"/>
</dbReference>
<name>A0A3S4WUX4_9ACTN</name>
<dbReference type="EMBL" id="LR134473">
    <property type="protein sequence ID" value="VEI01878.1"/>
    <property type="molecule type" value="Genomic_DNA"/>
</dbReference>
<keyword evidence="2" id="KW-1185">Reference proteome</keyword>
<reference evidence="1 2" key="1">
    <citation type="submission" date="2018-12" db="EMBL/GenBank/DDBJ databases">
        <authorList>
            <consortium name="Pathogen Informatics"/>
        </authorList>
    </citation>
    <scope>NUCLEOTIDE SEQUENCE [LARGE SCALE GENOMIC DNA]</scope>
    <source>
        <strain evidence="1 2">NCTC13652</strain>
    </source>
</reference>
<accession>A0A3S4WUX4</accession>
<dbReference type="Gene3D" id="3.90.70.10">
    <property type="entry name" value="Cysteine proteinases"/>
    <property type="match status" value="2"/>
</dbReference>
<gene>
    <name evidence="1" type="ORF">NCTC13652_00029</name>
</gene>
<dbReference type="AlphaFoldDB" id="A0A3S4WUX4"/>
<evidence type="ECO:0000313" key="2">
    <source>
        <dbReference type="Proteomes" id="UP000277858"/>
    </source>
</evidence>
<protein>
    <recommendedName>
        <fullName evidence="3">Peptidase C1A papain C-terminal domain-containing protein</fullName>
    </recommendedName>
</protein>
<sequence>MSNYVKIYREPRDPRLGRNVNHDPRSWDYAFKAADLSTLTSVRHTSHIPTLNQGDLGSCTGNAAAKCISYLPFWSQPEVQAVLSGDADADQRYAVGIYSDATKIDPFEGTYPPTDTGSDGLSVAKVLKTRGLISGYEHAFSLSAMLTALADHAVIVGTEWRQDMFDPAPDGRQTITGRLAGGHEYCLDELDVEHERVWMQNSWGEDWGLQGRAYFSWDAMEVLLKASGDCTIFAPLATPPPPPPPPDDQAQFVAAAKSWLSLRHSSKSHKAFAADLRKYLDTLKTDTP</sequence>
<evidence type="ECO:0008006" key="3">
    <source>
        <dbReference type="Google" id="ProtNLM"/>
    </source>
</evidence>
<dbReference type="InterPro" id="IPR038765">
    <property type="entry name" value="Papain-like_cys_pep_sf"/>
</dbReference>
<organism evidence="1 2">
    <name type="scientific">Acidipropionibacterium jensenii</name>
    <dbReference type="NCBI Taxonomy" id="1749"/>
    <lineage>
        <taxon>Bacteria</taxon>
        <taxon>Bacillati</taxon>
        <taxon>Actinomycetota</taxon>
        <taxon>Actinomycetes</taxon>
        <taxon>Propionibacteriales</taxon>
        <taxon>Propionibacteriaceae</taxon>
        <taxon>Acidipropionibacterium</taxon>
    </lineage>
</organism>